<dbReference type="InterPro" id="IPR025943">
    <property type="entry name" value="Sigma_54_int_dom_ATP-bd_2"/>
</dbReference>
<dbReference type="PANTHER" id="PTHR32071">
    <property type="entry name" value="TRANSCRIPTIONAL REGULATORY PROTEIN"/>
    <property type="match status" value="1"/>
</dbReference>
<dbReference type="GO" id="GO:0006355">
    <property type="term" value="P:regulation of DNA-templated transcription"/>
    <property type="evidence" value="ECO:0007669"/>
    <property type="project" value="InterPro"/>
</dbReference>
<dbReference type="SMART" id="SM00382">
    <property type="entry name" value="AAA"/>
    <property type="match status" value="1"/>
</dbReference>
<dbReference type="InterPro" id="IPR009057">
    <property type="entry name" value="Homeodomain-like_sf"/>
</dbReference>
<keyword evidence="1" id="KW-0547">Nucleotide-binding</keyword>
<dbReference type="GO" id="GO:0043565">
    <property type="term" value="F:sequence-specific DNA binding"/>
    <property type="evidence" value="ECO:0007669"/>
    <property type="project" value="InterPro"/>
</dbReference>
<dbReference type="PANTHER" id="PTHR32071:SF81">
    <property type="entry name" value="PROPIONATE CATABOLISM OPERON REGULATORY PROTEIN"/>
    <property type="match status" value="1"/>
</dbReference>
<dbReference type="InterPro" id="IPR002197">
    <property type="entry name" value="HTH_Fis"/>
</dbReference>
<keyword evidence="8" id="KW-1185">Reference proteome</keyword>
<sequence length="647" mass="74444">MNYIINISLYSKRRAHMNQELYDQFLVIVPEKQHIIKDCPEITRYIHKFIVSKPCETLVEEIEKITAKKTILGILTRGSLAQYLYSCGLEIPIFQLEYDLTNILDLLAACGKRGYKRIGMVEIGYNTSSEEADPKLKSEMALGDFYCIYHKLFNNRNIKDTILELKEKKVDCIIGDVEPISIAAECGIPNMVFKIDNNCYRNTIVKALFATTSSIMEKSKNKFIEDITNLVTEAILIVEEDGTIRDYNQTAEKMFFSENHWVNISALFQMEVEEIFHMAANNVVTIQEKKCIVNLIPVIIDEVQLYAAMINNVSYIEKMEMSIRVQNKAKGLSAKKRFADMIYEDEGMVELVERAKKYARSSATIMICGATGTGKEVMASSIHNESLRAEGPFVAINCATFTESLIESELFGYERGTFTGALSSGKKGLFELAHKGTLFLDEVAELPFSMQAKLLRVLQEKEIRRIGGEKMIPVDVRVIVATNKTLCRMVEKGDFREDLYYRLSVLELIIPPLEERPKDIIPLFKDFVHDAAKKENKSIYWKEDSIFNDLLLYNWPGNVRELRNFAERIVLLAESYKLSQDFIHSMMQQKYQTGPRKEFSMPITNDFKTLEADYIRYLLNYFDHDKEKLCQYLGISRTTLWRKLGNS</sequence>
<dbReference type="FunFam" id="3.40.50.300:FF:000006">
    <property type="entry name" value="DNA-binding transcriptional regulator NtrC"/>
    <property type="match status" value="1"/>
</dbReference>
<evidence type="ECO:0000259" key="6">
    <source>
        <dbReference type="PROSITE" id="PS50045"/>
    </source>
</evidence>
<dbReference type="Pfam" id="PF02954">
    <property type="entry name" value="HTH_8"/>
    <property type="match status" value="1"/>
</dbReference>
<dbReference type="Pfam" id="PF00158">
    <property type="entry name" value="Sigma54_activat"/>
    <property type="match status" value="1"/>
</dbReference>
<dbReference type="InterPro" id="IPR027417">
    <property type="entry name" value="P-loop_NTPase"/>
</dbReference>
<dbReference type="SUPFAM" id="SSF159800">
    <property type="entry name" value="PrpR receptor domain-like"/>
    <property type="match status" value="1"/>
</dbReference>
<dbReference type="Gene3D" id="1.10.10.60">
    <property type="entry name" value="Homeodomain-like"/>
    <property type="match status" value="1"/>
</dbReference>
<dbReference type="PROSITE" id="PS00676">
    <property type="entry name" value="SIGMA54_INTERACT_2"/>
    <property type="match status" value="1"/>
</dbReference>
<dbReference type="InterPro" id="IPR025944">
    <property type="entry name" value="Sigma_54_int_dom_CS"/>
</dbReference>
<organism evidence="7 8">
    <name type="scientific">Emergencia timonensis</name>
    <dbReference type="NCBI Taxonomy" id="1776384"/>
    <lineage>
        <taxon>Bacteria</taxon>
        <taxon>Bacillati</taxon>
        <taxon>Bacillota</taxon>
        <taxon>Clostridia</taxon>
        <taxon>Peptostreptococcales</taxon>
        <taxon>Anaerovoracaceae</taxon>
        <taxon>Emergencia</taxon>
    </lineage>
</organism>
<evidence type="ECO:0000256" key="3">
    <source>
        <dbReference type="ARBA" id="ARBA00023015"/>
    </source>
</evidence>
<keyword evidence="2" id="KW-0067">ATP-binding</keyword>
<dbReference type="PROSITE" id="PS50045">
    <property type="entry name" value="SIGMA54_INTERACT_4"/>
    <property type="match status" value="1"/>
</dbReference>
<dbReference type="SUPFAM" id="SSF52540">
    <property type="entry name" value="P-loop containing nucleoside triphosphate hydrolases"/>
    <property type="match status" value="1"/>
</dbReference>
<evidence type="ECO:0000256" key="5">
    <source>
        <dbReference type="ARBA" id="ARBA00023163"/>
    </source>
</evidence>
<dbReference type="Gene3D" id="1.10.8.60">
    <property type="match status" value="1"/>
</dbReference>
<dbReference type="InterPro" id="IPR010524">
    <property type="entry name" value="Sig_transdc_resp-reg_PrpR_N"/>
</dbReference>
<gene>
    <name evidence="7" type="ORF">DW099_19660</name>
</gene>
<keyword evidence="3" id="KW-0805">Transcription regulation</keyword>
<dbReference type="Pfam" id="PF06506">
    <property type="entry name" value="PrpR_N"/>
    <property type="match status" value="1"/>
</dbReference>
<feature type="domain" description="Sigma-54 factor interaction" evidence="6">
    <location>
        <begin position="341"/>
        <end position="571"/>
    </location>
</feature>
<reference evidence="7 8" key="1">
    <citation type="submission" date="2018-08" db="EMBL/GenBank/DDBJ databases">
        <title>A genome reference for cultivated species of the human gut microbiota.</title>
        <authorList>
            <person name="Zou Y."/>
            <person name="Xue W."/>
            <person name="Luo G."/>
        </authorList>
    </citation>
    <scope>NUCLEOTIDE SEQUENCE [LARGE SCALE GENOMIC DNA]</scope>
    <source>
        <strain evidence="7 8">AM07-24</strain>
    </source>
</reference>
<accession>A0A415DSN8</accession>
<dbReference type="Proteomes" id="UP000284841">
    <property type="component" value="Unassembled WGS sequence"/>
</dbReference>
<dbReference type="AlphaFoldDB" id="A0A415DSN8"/>
<dbReference type="InterPro" id="IPR058031">
    <property type="entry name" value="AAA_lid_NorR"/>
</dbReference>
<dbReference type="PROSITE" id="PS00688">
    <property type="entry name" value="SIGMA54_INTERACT_3"/>
    <property type="match status" value="1"/>
</dbReference>
<dbReference type="STRING" id="1776384.GCA_900086585_03490"/>
<name>A0A415DSN8_9FIRM</name>
<dbReference type="InterPro" id="IPR003593">
    <property type="entry name" value="AAA+_ATPase"/>
</dbReference>
<dbReference type="EMBL" id="QRMS01000012">
    <property type="protein sequence ID" value="RHJ82779.1"/>
    <property type="molecule type" value="Genomic_DNA"/>
</dbReference>
<dbReference type="InterPro" id="IPR002078">
    <property type="entry name" value="Sigma_54_int"/>
</dbReference>
<evidence type="ECO:0000313" key="8">
    <source>
        <dbReference type="Proteomes" id="UP000284841"/>
    </source>
</evidence>
<protein>
    <submittedName>
        <fullName evidence="7">AAA family ATPase</fullName>
    </submittedName>
</protein>
<dbReference type="SUPFAM" id="SSF46689">
    <property type="entry name" value="Homeodomain-like"/>
    <property type="match status" value="1"/>
</dbReference>
<proteinExistence type="predicted"/>
<evidence type="ECO:0000313" key="7">
    <source>
        <dbReference type="EMBL" id="RHJ82779.1"/>
    </source>
</evidence>
<dbReference type="Gene3D" id="3.40.50.300">
    <property type="entry name" value="P-loop containing nucleotide triphosphate hydrolases"/>
    <property type="match status" value="1"/>
</dbReference>
<evidence type="ECO:0000256" key="4">
    <source>
        <dbReference type="ARBA" id="ARBA00023125"/>
    </source>
</evidence>
<evidence type="ECO:0000256" key="2">
    <source>
        <dbReference type="ARBA" id="ARBA00022840"/>
    </source>
</evidence>
<keyword evidence="5" id="KW-0804">Transcription</keyword>
<keyword evidence="4" id="KW-0238">DNA-binding</keyword>
<dbReference type="GO" id="GO:0005524">
    <property type="term" value="F:ATP binding"/>
    <property type="evidence" value="ECO:0007669"/>
    <property type="project" value="UniProtKB-KW"/>
</dbReference>
<dbReference type="CDD" id="cd00009">
    <property type="entry name" value="AAA"/>
    <property type="match status" value="1"/>
</dbReference>
<dbReference type="Pfam" id="PF25601">
    <property type="entry name" value="AAA_lid_14"/>
    <property type="match status" value="1"/>
</dbReference>
<evidence type="ECO:0000256" key="1">
    <source>
        <dbReference type="ARBA" id="ARBA00022741"/>
    </source>
</evidence>
<dbReference type="OrthoDB" id="9764280at2"/>
<dbReference type="GO" id="GO:0000156">
    <property type="term" value="F:phosphorelay response regulator activity"/>
    <property type="evidence" value="ECO:0007669"/>
    <property type="project" value="InterPro"/>
</dbReference>
<comment type="caution">
    <text evidence="7">The sequence shown here is derived from an EMBL/GenBank/DDBJ whole genome shotgun (WGS) entry which is preliminary data.</text>
</comment>